<evidence type="ECO:0000313" key="3">
    <source>
        <dbReference type="EMBL" id="SHF14030.1"/>
    </source>
</evidence>
<sequence>MKKVILPIVFLALFAFTVVKSTLTDAEREFAVKELTKSHDHFLNTLEGLNEEQLNYKVTDDSWSIAECAEHIAISENMIFGMMQGTLAQEPDSSKRSEVKVTDEGLIAMIEDRSNKVKTSEPFEPSGKYGNFEETVNEFKTKRKEHIEYVKSTQDDLRNRYQQLPFGTVDAYQILLFMSGHTERHIKQMEEVMDDEDFPMD</sequence>
<proteinExistence type="predicted"/>
<dbReference type="EMBL" id="FQUX01000002">
    <property type="protein sequence ID" value="SHF14030.1"/>
    <property type="molecule type" value="Genomic_DNA"/>
</dbReference>
<evidence type="ECO:0000313" key="4">
    <source>
        <dbReference type="Proteomes" id="UP000184406"/>
    </source>
</evidence>
<reference evidence="4" key="1">
    <citation type="submission" date="2016-11" db="EMBL/GenBank/DDBJ databases">
        <authorList>
            <person name="Varghese N."/>
            <person name="Submissions S."/>
        </authorList>
    </citation>
    <scope>NUCLEOTIDE SEQUENCE [LARGE SCALE GENOMIC DNA]</scope>
    <source>
        <strain evidence="4">DSM 17539</strain>
    </source>
</reference>
<feature type="signal peptide" evidence="1">
    <location>
        <begin position="1"/>
        <end position="21"/>
    </location>
</feature>
<keyword evidence="1" id="KW-0732">Signal</keyword>
<dbReference type="InterPro" id="IPR034660">
    <property type="entry name" value="DinB/YfiT-like"/>
</dbReference>
<protein>
    <submittedName>
        <fullName evidence="3">DinB superfamily protein</fullName>
    </submittedName>
</protein>
<evidence type="ECO:0000256" key="1">
    <source>
        <dbReference type="SAM" id="SignalP"/>
    </source>
</evidence>
<dbReference type="Proteomes" id="UP000184406">
    <property type="component" value="Unassembled WGS sequence"/>
</dbReference>
<dbReference type="Pfam" id="PF12867">
    <property type="entry name" value="DinB_2"/>
    <property type="match status" value="1"/>
</dbReference>
<accession>A0A1M4Z7N1</accession>
<dbReference type="RefSeq" id="WP_072861518.1">
    <property type="nucleotide sequence ID" value="NZ_FQUX01000002.1"/>
</dbReference>
<name>A0A1M4Z7N1_9FLAO</name>
<feature type="chain" id="PRO_5013019427" evidence="1">
    <location>
        <begin position="22"/>
        <end position="201"/>
    </location>
</feature>
<organism evidence="3 4">
    <name type="scientific">Arenibacter palladensis</name>
    <dbReference type="NCBI Taxonomy" id="237373"/>
    <lineage>
        <taxon>Bacteria</taxon>
        <taxon>Pseudomonadati</taxon>
        <taxon>Bacteroidota</taxon>
        <taxon>Flavobacteriia</taxon>
        <taxon>Flavobacteriales</taxon>
        <taxon>Flavobacteriaceae</taxon>
        <taxon>Arenibacter</taxon>
    </lineage>
</organism>
<gene>
    <name evidence="3" type="ORF">SAMN03080594_102726</name>
</gene>
<feature type="domain" description="DinB-like" evidence="2">
    <location>
        <begin position="35"/>
        <end position="189"/>
    </location>
</feature>
<evidence type="ECO:0000259" key="2">
    <source>
        <dbReference type="Pfam" id="PF12867"/>
    </source>
</evidence>
<dbReference type="Gene3D" id="1.20.120.450">
    <property type="entry name" value="dinb family like domain"/>
    <property type="match status" value="1"/>
</dbReference>
<keyword evidence="4" id="KW-1185">Reference proteome</keyword>
<dbReference type="InterPro" id="IPR024775">
    <property type="entry name" value="DinB-like"/>
</dbReference>
<dbReference type="SUPFAM" id="SSF109854">
    <property type="entry name" value="DinB/YfiT-like putative metalloenzymes"/>
    <property type="match status" value="1"/>
</dbReference>
<dbReference type="OrthoDB" id="1524454at2"/>
<dbReference type="AlphaFoldDB" id="A0A1M4Z7N1"/>